<evidence type="ECO:0000313" key="3">
    <source>
        <dbReference type="Proteomes" id="UP001164743"/>
    </source>
</evidence>
<dbReference type="RefSeq" id="XP_053027828.1">
    <property type="nucleotide sequence ID" value="XM_053163843.1"/>
</dbReference>
<protein>
    <submittedName>
        <fullName evidence="2">Uncharacterized protein</fullName>
    </submittedName>
</protein>
<feature type="region of interest" description="Disordered" evidence="1">
    <location>
        <begin position="55"/>
        <end position="76"/>
    </location>
</feature>
<dbReference type="GeneID" id="77804738"/>
<proteinExistence type="predicted"/>
<feature type="compositionally biased region" description="Basic and acidic residues" evidence="1">
    <location>
        <begin position="63"/>
        <end position="76"/>
    </location>
</feature>
<gene>
    <name evidence="2" type="ORF">PtA15_16A179</name>
</gene>
<evidence type="ECO:0000256" key="1">
    <source>
        <dbReference type="SAM" id="MobiDB-lite"/>
    </source>
</evidence>
<reference evidence="2" key="1">
    <citation type="submission" date="2022-10" db="EMBL/GenBank/DDBJ databases">
        <title>Puccinia triticina Genome sequencing and assembly.</title>
        <authorList>
            <person name="Li C."/>
        </authorList>
    </citation>
    <scope>NUCLEOTIDE SEQUENCE</scope>
    <source>
        <strain evidence="2">Pt15</strain>
    </source>
</reference>
<dbReference type="Proteomes" id="UP001164743">
    <property type="component" value="Chromosome 16A"/>
</dbReference>
<dbReference type="PANTHER" id="PTHR33096">
    <property type="entry name" value="CXC2 DOMAIN-CONTAINING PROTEIN"/>
    <property type="match status" value="1"/>
</dbReference>
<dbReference type="PANTHER" id="PTHR33096:SF1">
    <property type="entry name" value="CXC1-LIKE CYSTEINE CLUSTER ASSOCIATED WITH KDZ TRANSPOSASES DOMAIN-CONTAINING PROTEIN"/>
    <property type="match status" value="1"/>
</dbReference>
<sequence>MPIDQKFWNDGIYYHSKAPWEIKPDVRTGITCLLVLKRVDEDIELITQEMVGVQVDDGEEDSLDPKGAWEDVNESH</sequence>
<dbReference type="EMBL" id="CP110436">
    <property type="protein sequence ID" value="WAQ92273.1"/>
    <property type="molecule type" value="Genomic_DNA"/>
</dbReference>
<keyword evidence="3" id="KW-1185">Reference proteome</keyword>
<name>A0ABY7D3T1_9BASI</name>
<organism evidence="2 3">
    <name type="scientific">Puccinia triticina</name>
    <dbReference type="NCBI Taxonomy" id="208348"/>
    <lineage>
        <taxon>Eukaryota</taxon>
        <taxon>Fungi</taxon>
        <taxon>Dikarya</taxon>
        <taxon>Basidiomycota</taxon>
        <taxon>Pucciniomycotina</taxon>
        <taxon>Pucciniomycetes</taxon>
        <taxon>Pucciniales</taxon>
        <taxon>Pucciniaceae</taxon>
        <taxon>Puccinia</taxon>
    </lineage>
</organism>
<accession>A0ABY7D3T1</accession>
<evidence type="ECO:0000313" key="2">
    <source>
        <dbReference type="EMBL" id="WAQ92273.1"/>
    </source>
</evidence>